<protein>
    <submittedName>
        <fullName evidence="3">Uncharacterized protein</fullName>
    </submittedName>
</protein>
<evidence type="ECO:0000256" key="2">
    <source>
        <dbReference type="SAM" id="Phobius"/>
    </source>
</evidence>
<keyword evidence="2" id="KW-0812">Transmembrane</keyword>
<reference evidence="3" key="1">
    <citation type="journal article" date="2014" name="Int. J. Syst. Evol. Microbiol.">
        <title>Complete genome sequence of Corynebacterium casei LMG S-19264T (=DSM 44701T), isolated from a smear-ripened cheese.</title>
        <authorList>
            <consortium name="US DOE Joint Genome Institute (JGI-PGF)"/>
            <person name="Walter F."/>
            <person name="Albersmeier A."/>
            <person name="Kalinowski J."/>
            <person name="Ruckert C."/>
        </authorList>
    </citation>
    <scope>NUCLEOTIDE SEQUENCE</scope>
    <source>
        <strain evidence="3">JCM 3131</strain>
    </source>
</reference>
<evidence type="ECO:0000313" key="3">
    <source>
        <dbReference type="EMBL" id="GGQ78491.1"/>
    </source>
</evidence>
<dbReference type="Proteomes" id="UP000620156">
    <property type="component" value="Unassembled WGS sequence"/>
</dbReference>
<dbReference type="AlphaFoldDB" id="A0A918EX46"/>
<evidence type="ECO:0000256" key="1">
    <source>
        <dbReference type="SAM" id="MobiDB-lite"/>
    </source>
</evidence>
<organism evidence="3 4">
    <name type="scientific">Streptomyces ruber</name>
    <dbReference type="NCBI Taxonomy" id="83378"/>
    <lineage>
        <taxon>Bacteria</taxon>
        <taxon>Bacillati</taxon>
        <taxon>Actinomycetota</taxon>
        <taxon>Actinomycetes</taxon>
        <taxon>Kitasatosporales</taxon>
        <taxon>Streptomycetaceae</taxon>
        <taxon>Streptomyces</taxon>
    </lineage>
</organism>
<keyword evidence="2" id="KW-0472">Membrane</keyword>
<gene>
    <name evidence="3" type="ORF">GCM10010145_55200</name>
</gene>
<feature type="transmembrane region" description="Helical" evidence="2">
    <location>
        <begin position="60"/>
        <end position="78"/>
    </location>
</feature>
<feature type="region of interest" description="Disordered" evidence="1">
    <location>
        <begin position="261"/>
        <end position="281"/>
    </location>
</feature>
<evidence type="ECO:0000313" key="4">
    <source>
        <dbReference type="Proteomes" id="UP000620156"/>
    </source>
</evidence>
<sequence>MDTESASEAPALSSGYLAAVEALRSAAKWLLTAFAAIGTALTAGLQLTGLGELPPTSWRLWVAVGAIGTALAALGYMVNSASAVLTQDWVTLNTFTDRDIESQLQDVPGHARRRTFDRVAEHIDDNRHELYGHAAPDLPTLHRWLREADEEIHAADGPAAREAATRRAAHLRAAAREVVQCANYYATLERFRRMKVQLAWASAVAAVALGTFAYASTPPRATDASERLGLTRGQDVHDHDAALDVVLLGLEFIHLPEDNQVTDGKQHGAKTLGRHTHSHDRMPGSIAQGGLERIGQVLPLGSPHFPQELLGRAGQSYLLLHTSPYERPTV</sequence>
<feature type="transmembrane region" description="Helical" evidence="2">
    <location>
        <begin position="198"/>
        <end position="215"/>
    </location>
</feature>
<accession>A0A918EX46</accession>
<reference evidence="3" key="2">
    <citation type="submission" date="2020-09" db="EMBL/GenBank/DDBJ databases">
        <authorList>
            <person name="Sun Q."/>
            <person name="Ohkuma M."/>
        </authorList>
    </citation>
    <scope>NUCLEOTIDE SEQUENCE</scope>
    <source>
        <strain evidence="3">JCM 3131</strain>
    </source>
</reference>
<comment type="caution">
    <text evidence="3">The sequence shown here is derived from an EMBL/GenBank/DDBJ whole genome shotgun (WGS) entry which is preliminary data.</text>
</comment>
<proteinExistence type="predicted"/>
<keyword evidence="4" id="KW-1185">Reference proteome</keyword>
<dbReference type="RefSeq" id="WP_189219588.1">
    <property type="nucleotide sequence ID" value="NZ_BMQK01000016.1"/>
</dbReference>
<keyword evidence="2" id="KW-1133">Transmembrane helix</keyword>
<name>A0A918EX46_9ACTN</name>
<dbReference type="EMBL" id="BMQK01000016">
    <property type="protein sequence ID" value="GGQ78491.1"/>
    <property type="molecule type" value="Genomic_DNA"/>
</dbReference>
<feature type="transmembrane region" description="Helical" evidence="2">
    <location>
        <begin position="29"/>
        <end position="48"/>
    </location>
</feature>